<reference evidence="1 2" key="1">
    <citation type="submission" date="2021-03" db="EMBL/GenBank/DDBJ databases">
        <title>Complete genome of Streptomyces formicae strain 1H-GS9 (DSM 100524).</title>
        <authorList>
            <person name="Atanasov K.E."/>
            <person name="Altabella T."/>
            <person name="Ferrer A."/>
        </authorList>
    </citation>
    <scope>NUCLEOTIDE SEQUENCE [LARGE SCALE GENOMIC DNA]</scope>
    <source>
        <strain evidence="1 2">1H-GS9</strain>
    </source>
</reference>
<dbReference type="RefSeq" id="WP_242330960.1">
    <property type="nucleotide sequence ID" value="NZ_CP071872.1"/>
</dbReference>
<protein>
    <submittedName>
        <fullName evidence="1">Uncharacterized protein</fullName>
    </submittedName>
</protein>
<dbReference type="EMBL" id="CP071872">
    <property type="protein sequence ID" value="UNM12352.1"/>
    <property type="molecule type" value="Genomic_DNA"/>
</dbReference>
<name>A0ABY3WLY4_9ACTN</name>
<keyword evidence="2" id="KW-1185">Reference proteome</keyword>
<evidence type="ECO:0000313" key="1">
    <source>
        <dbReference type="EMBL" id="UNM12352.1"/>
    </source>
</evidence>
<accession>A0ABY3WLY4</accession>
<organism evidence="1 2">
    <name type="scientific">Streptomyces formicae</name>
    <dbReference type="NCBI Taxonomy" id="1616117"/>
    <lineage>
        <taxon>Bacteria</taxon>
        <taxon>Bacillati</taxon>
        <taxon>Actinomycetota</taxon>
        <taxon>Actinomycetes</taxon>
        <taxon>Kitasatosporales</taxon>
        <taxon>Streptomycetaceae</taxon>
        <taxon>Streptomyces</taxon>
    </lineage>
</organism>
<gene>
    <name evidence="1" type="ORF">J4032_13105</name>
</gene>
<proteinExistence type="predicted"/>
<evidence type="ECO:0000313" key="2">
    <source>
        <dbReference type="Proteomes" id="UP000828924"/>
    </source>
</evidence>
<sequence length="48" mass="5525">MDQQTVTLAPLDGGDEWEAPASLVRRARTGEELLAKVRVYNERNRPEW</sequence>
<dbReference type="Proteomes" id="UP000828924">
    <property type="component" value="Chromosome"/>
</dbReference>